<dbReference type="PROSITE" id="PS51186">
    <property type="entry name" value="GNAT"/>
    <property type="match status" value="1"/>
</dbReference>
<accession>A0A941CR98</accession>
<dbReference type="Pfam" id="PF00583">
    <property type="entry name" value="Acetyltransf_1"/>
    <property type="match status" value="1"/>
</dbReference>
<dbReference type="GO" id="GO:0016747">
    <property type="term" value="F:acyltransferase activity, transferring groups other than amino-acyl groups"/>
    <property type="evidence" value="ECO:0007669"/>
    <property type="project" value="InterPro"/>
</dbReference>
<dbReference type="SUPFAM" id="SSF55729">
    <property type="entry name" value="Acyl-CoA N-acyltransferases (Nat)"/>
    <property type="match status" value="1"/>
</dbReference>
<dbReference type="InterPro" id="IPR016181">
    <property type="entry name" value="Acyl_CoA_acyltransferase"/>
</dbReference>
<organism evidence="2 3">
    <name type="scientific">Proteiniclasticum sediminis</name>
    <dbReference type="NCBI Taxonomy" id="2804028"/>
    <lineage>
        <taxon>Bacteria</taxon>
        <taxon>Bacillati</taxon>
        <taxon>Bacillota</taxon>
        <taxon>Clostridia</taxon>
        <taxon>Eubacteriales</taxon>
        <taxon>Clostridiaceae</taxon>
        <taxon>Proteiniclasticum</taxon>
    </lineage>
</organism>
<proteinExistence type="predicted"/>
<dbReference type="EMBL" id="JAGSCS010000005">
    <property type="protein sequence ID" value="MBR0575871.1"/>
    <property type="molecule type" value="Genomic_DNA"/>
</dbReference>
<evidence type="ECO:0000259" key="1">
    <source>
        <dbReference type="PROSITE" id="PS51186"/>
    </source>
</evidence>
<dbReference type="CDD" id="cd04301">
    <property type="entry name" value="NAT_SF"/>
    <property type="match status" value="1"/>
</dbReference>
<keyword evidence="3" id="KW-1185">Reference proteome</keyword>
<comment type="caution">
    <text evidence="2">The sequence shown here is derived from an EMBL/GenBank/DDBJ whole genome shotgun (WGS) entry which is preliminary data.</text>
</comment>
<name>A0A941CR98_9CLOT</name>
<dbReference type="Gene3D" id="3.40.630.30">
    <property type="match status" value="1"/>
</dbReference>
<feature type="domain" description="N-acetyltransferase" evidence="1">
    <location>
        <begin position="1"/>
        <end position="150"/>
    </location>
</feature>
<protein>
    <submittedName>
        <fullName evidence="2">GNAT family N-acetyltransferase</fullName>
    </submittedName>
</protein>
<dbReference type="AlphaFoldDB" id="A0A941CR98"/>
<sequence>MTLISLREHPEYAPQAIAYFQKRWATENSRRVYEDCITHALDTKSSLPHWYLLLEGETIIGCAGLIPNDFISRMDLWPWLCALYIEEDYRGKNLASLLLEKAKTDARVAGFDTLYLCTDHVGYYERFGFHYLAEGYHPWGETSRIYACPL</sequence>
<gene>
    <name evidence="2" type="ORF">KCG48_05880</name>
</gene>
<evidence type="ECO:0000313" key="3">
    <source>
        <dbReference type="Proteomes" id="UP000675379"/>
    </source>
</evidence>
<dbReference type="Proteomes" id="UP000675379">
    <property type="component" value="Unassembled WGS sequence"/>
</dbReference>
<evidence type="ECO:0000313" key="2">
    <source>
        <dbReference type="EMBL" id="MBR0575871.1"/>
    </source>
</evidence>
<dbReference type="RefSeq" id="WP_211800536.1">
    <property type="nucleotide sequence ID" value="NZ_JAGSCS010000005.1"/>
</dbReference>
<reference evidence="2" key="1">
    <citation type="submission" date="2021-04" db="EMBL/GenBank/DDBJ databases">
        <title>Proteiniclasticum sedimins sp. nov., an obligate anaerobic bacterium isolated from anaerobic sludge.</title>
        <authorList>
            <person name="Liu J."/>
        </authorList>
    </citation>
    <scope>NUCLEOTIDE SEQUENCE</scope>
    <source>
        <strain evidence="2">BAD-10</strain>
    </source>
</reference>
<dbReference type="InterPro" id="IPR000182">
    <property type="entry name" value="GNAT_dom"/>
</dbReference>